<dbReference type="CDD" id="cd14859">
    <property type="entry name" value="PMEI_like"/>
    <property type="match status" value="1"/>
</dbReference>
<dbReference type="AlphaFoldDB" id="A0A834ZFY1"/>
<name>A0A834ZFY1_TETSI</name>
<dbReference type="InterPro" id="IPR006501">
    <property type="entry name" value="Pectinesterase_inhib_dom"/>
</dbReference>
<dbReference type="Pfam" id="PF04043">
    <property type="entry name" value="PMEI"/>
    <property type="match status" value="1"/>
</dbReference>
<keyword evidence="1 4" id="KW-0732">Signal</keyword>
<gene>
    <name evidence="6" type="ORF">HHK36_009261</name>
</gene>
<dbReference type="PANTHER" id="PTHR35357:SF8">
    <property type="entry name" value="OS01G0111000 PROTEIN"/>
    <property type="match status" value="1"/>
</dbReference>
<evidence type="ECO:0000256" key="2">
    <source>
        <dbReference type="ARBA" id="ARBA00023157"/>
    </source>
</evidence>
<feature type="signal peptide" evidence="4">
    <location>
        <begin position="1"/>
        <end position="19"/>
    </location>
</feature>
<dbReference type="SMART" id="SM00856">
    <property type="entry name" value="PMEI"/>
    <property type="match status" value="1"/>
</dbReference>
<evidence type="ECO:0000256" key="3">
    <source>
        <dbReference type="ARBA" id="ARBA00038471"/>
    </source>
</evidence>
<dbReference type="OrthoDB" id="773291at2759"/>
<evidence type="ECO:0000256" key="1">
    <source>
        <dbReference type="ARBA" id="ARBA00022729"/>
    </source>
</evidence>
<sequence>MLLHLFSSVVVSLSSLVDLLTNPRDSVSSTSDSCHLSPDPSPLLCPTSTSEDAALVEPPAARRKMGSLAFLFLVLLPLSFPGFIHQSVLLVSGDVDLIQNTCKSTKYYDLCISSLKSDPTSLKADTRGLATIMVGIGMVNATGTYSYLSSQLLSTANDTLMKKVLKECADKYLFAKEAFQASLHELSSEHFDYAYMHVTAAADYPNACQHGFKRYPGLVYLSELARREEELKHLCDVALGIIDLLDW</sequence>
<proteinExistence type="inferred from homology"/>
<dbReference type="Proteomes" id="UP000655225">
    <property type="component" value="Unassembled WGS sequence"/>
</dbReference>
<accession>A0A834ZFY1</accession>
<keyword evidence="7" id="KW-1185">Reference proteome</keyword>
<dbReference type="SUPFAM" id="SSF101148">
    <property type="entry name" value="Plant invertase/pectin methylesterase inhibitor"/>
    <property type="match status" value="1"/>
</dbReference>
<organism evidence="6 7">
    <name type="scientific">Tetracentron sinense</name>
    <name type="common">Spur-leaf</name>
    <dbReference type="NCBI Taxonomy" id="13715"/>
    <lineage>
        <taxon>Eukaryota</taxon>
        <taxon>Viridiplantae</taxon>
        <taxon>Streptophyta</taxon>
        <taxon>Embryophyta</taxon>
        <taxon>Tracheophyta</taxon>
        <taxon>Spermatophyta</taxon>
        <taxon>Magnoliopsida</taxon>
        <taxon>Trochodendrales</taxon>
        <taxon>Trochodendraceae</taxon>
        <taxon>Tetracentron</taxon>
    </lineage>
</organism>
<evidence type="ECO:0000313" key="6">
    <source>
        <dbReference type="EMBL" id="KAF8404378.1"/>
    </source>
</evidence>
<dbReference type="PANTHER" id="PTHR35357">
    <property type="entry name" value="OS02G0537100 PROTEIN"/>
    <property type="match status" value="1"/>
</dbReference>
<protein>
    <recommendedName>
        <fullName evidence="5">Pectinesterase inhibitor domain-containing protein</fullName>
    </recommendedName>
</protein>
<keyword evidence="2" id="KW-1015">Disulfide bond</keyword>
<dbReference type="InterPro" id="IPR035513">
    <property type="entry name" value="Invertase/methylesterase_inhib"/>
</dbReference>
<dbReference type="NCBIfam" id="TIGR01614">
    <property type="entry name" value="PME_inhib"/>
    <property type="match status" value="1"/>
</dbReference>
<reference evidence="6 7" key="1">
    <citation type="submission" date="2020-04" db="EMBL/GenBank/DDBJ databases">
        <title>Plant Genome Project.</title>
        <authorList>
            <person name="Zhang R.-G."/>
        </authorList>
    </citation>
    <scope>NUCLEOTIDE SEQUENCE [LARGE SCALE GENOMIC DNA]</scope>
    <source>
        <strain evidence="6">YNK0</strain>
        <tissue evidence="6">Leaf</tissue>
    </source>
</reference>
<evidence type="ECO:0000256" key="4">
    <source>
        <dbReference type="SAM" id="SignalP"/>
    </source>
</evidence>
<comment type="similarity">
    <text evidence="3">Belongs to the PMEI family.</text>
</comment>
<evidence type="ECO:0000259" key="5">
    <source>
        <dbReference type="SMART" id="SM00856"/>
    </source>
</evidence>
<comment type="caution">
    <text evidence="6">The sequence shown here is derived from an EMBL/GenBank/DDBJ whole genome shotgun (WGS) entry which is preliminary data.</text>
</comment>
<dbReference type="EMBL" id="JABCRI010000006">
    <property type="protein sequence ID" value="KAF8404378.1"/>
    <property type="molecule type" value="Genomic_DNA"/>
</dbReference>
<evidence type="ECO:0000313" key="7">
    <source>
        <dbReference type="Proteomes" id="UP000655225"/>
    </source>
</evidence>
<feature type="chain" id="PRO_5032281667" description="Pectinesterase inhibitor domain-containing protein" evidence="4">
    <location>
        <begin position="20"/>
        <end position="247"/>
    </location>
</feature>
<dbReference type="Gene3D" id="1.20.140.40">
    <property type="entry name" value="Invertase/pectin methylesterase inhibitor family protein"/>
    <property type="match status" value="1"/>
</dbReference>
<dbReference type="GO" id="GO:0004857">
    <property type="term" value="F:enzyme inhibitor activity"/>
    <property type="evidence" value="ECO:0007669"/>
    <property type="project" value="InterPro"/>
</dbReference>
<feature type="domain" description="Pectinesterase inhibitor" evidence="5">
    <location>
        <begin position="93"/>
        <end position="241"/>
    </location>
</feature>